<dbReference type="AlphaFoldDB" id="A0A379N352"/>
<dbReference type="GeneID" id="99633530"/>
<organism evidence="1 2">
    <name type="scientific">Roseomonas mucosa</name>
    <dbReference type="NCBI Taxonomy" id="207340"/>
    <lineage>
        <taxon>Bacteria</taxon>
        <taxon>Pseudomonadati</taxon>
        <taxon>Pseudomonadota</taxon>
        <taxon>Alphaproteobacteria</taxon>
        <taxon>Acetobacterales</taxon>
        <taxon>Roseomonadaceae</taxon>
        <taxon>Roseomonas</taxon>
    </lineage>
</organism>
<dbReference type="RefSeq" id="WP_147292470.1">
    <property type="nucleotide sequence ID" value="NZ_AP031462.1"/>
</dbReference>
<dbReference type="Proteomes" id="UP000254919">
    <property type="component" value="Unassembled WGS sequence"/>
</dbReference>
<name>A0A379N352_9PROT</name>
<sequence length="73" mass="7740">MENPRHLTLVDLAERVDQLAAEAFEADHSAATLILSRMASLLRALDTASPSMTMASLHPAILAPESEPALMAG</sequence>
<gene>
    <name evidence="1" type="ORF">NCTC13291_02487</name>
</gene>
<evidence type="ECO:0000313" key="2">
    <source>
        <dbReference type="Proteomes" id="UP000254919"/>
    </source>
</evidence>
<accession>A0A379N352</accession>
<evidence type="ECO:0000313" key="1">
    <source>
        <dbReference type="EMBL" id="SUE40913.1"/>
    </source>
</evidence>
<protein>
    <submittedName>
        <fullName evidence="1">Uncharacterized protein</fullName>
    </submittedName>
</protein>
<proteinExistence type="predicted"/>
<dbReference type="EMBL" id="UGVN01000001">
    <property type="protein sequence ID" value="SUE40913.1"/>
    <property type="molecule type" value="Genomic_DNA"/>
</dbReference>
<reference evidence="1 2" key="1">
    <citation type="submission" date="2018-06" db="EMBL/GenBank/DDBJ databases">
        <authorList>
            <consortium name="Pathogen Informatics"/>
            <person name="Doyle S."/>
        </authorList>
    </citation>
    <scope>NUCLEOTIDE SEQUENCE [LARGE SCALE GENOMIC DNA]</scope>
    <source>
        <strain evidence="1 2">NCTC13291</strain>
    </source>
</reference>